<feature type="compositionally biased region" description="Low complexity" evidence="1">
    <location>
        <begin position="84"/>
        <end position="97"/>
    </location>
</feature>
<evidence type="ECO:0000256" key="1">
    <source>
        <dbReference type="SAM" id="MobiDB-lite"/>
    </source>
</evidence>
<dbReference type="EMBL" id="JBBPBM010000613">
    <property type="protein sequence ID" value="KAK8493545.1"/>
    <property type="molecule type" value="Genomic_DNA"/>
</dbReference>
<name>A0ABR2AKF6_9ROSI</name>
<protein>
    <submittedName>
        <fullName evidence="2">Uncharacterized protein</fullName>
    </submittedName>
</protein>
<feature type="compositionally biased region" description="Basic and acidic residues" evidence="1">
    <location>
        <begin position="211"/>
        <end position="228"/>
    </location>
</feature>
<feature type="compositionally biased region" description="Basic and acidic residues" evidence="1">
    <location>
        <begin position="138"/>
        <end position="148"/>
    </location>
</feature>
<comment type="caution">
    <text evidence="2">The sequence shown here is derived from an EMBL/GenBank/DDBJ whole genome shotgun (WGS) entry which is preliminary data.</text>
</comment>
<feature type="region of interest" description="Disordered" evidence="1">
    <location>
        <begin position="138"/>
        <end position="162"/>
    </location>
</feature>
<dbReference type="Proteomes" id="UP001472677">
    <property type="component" value="Unassembled WGS sequence"/>
</dbReference>
<feature type="region of interest" description="Disordered" evidence="1">
    <location>
        <begin position="211"/>
        <end position="251"/>
    </location>
</feature>
<gene>
    <name evidence="2" type="ORF">V6N12_046322</name>
</gene>
<keyword evidence="3" id="KW-1185">Reference proteome</keyword>
<accession>A0ABR2AKF6</accession>
<organism evidence="2 3">
    <name type="scientific">Hibiscus sabdariffa</name>
    <name type="common">roselle</name>
    <dbReference type="NCBI Taxonomy" id="183260"/>
    <lineage>
        <taxon>Eukaryota</taxon>
        <taxon>Viridiplantae</taxon>
        <taxon>Streptophyta</taxon>
        <taxon>Embryophyta</taxon>
        <taxon>Tracheophyta</taxon>
        <taxon>Spermatophyta</taxon>
        <taxon>Magnoliopsida</taxon>
        <taxon>eudicotyledons</taxon>
        <taxon>Gunneridae</taxon>
        <taxon>Pentapetalae</taxon>
        <taxon>rosids</taxon>
        <taxon>malvids</taxon>
        <taxon>Malvales</taxon>
        <taxon>Malvaceae</taxon>
        <taxon>Malvoideae</taxon>
        <taxon>Hibiscus</taxon>
    </lineage>
</organism>
<evidence type="ECO:0000313" key="3">
    <source>
        <dbReference type="Proteomes" id="UP001472677"/>
    </source>
</evidence>
<feature type="region of interest" description="Disordered" evidence="1">
    <location>
        <begin position="69"/>
        <end position="112"/>
    </location>
</feature>
<evidence type="ECO:0000313" key="2">
    <source>
        <dbReference type="EMBL" id="KAK8493545.1"/>
    </source>
</evidence>
<sequence length="319" mass="35794">MEKGWFQATEMKRNDHMEKMEHVDSGNTEKWDELICRIEEEVIIEVGNEEYNIWMSEIPVFFQTQHSSKKNSKGEKEDRKEVTASVSSSAVRSQSMKSKGRSGEQNDEADSVIVKGVGRDATVLGKNKINNGIVNVGDPKEEFAKGEGKSSSGPSISTKFENSKPSWAEIIKKNQCPIEGNGAQSLAEQRIREDAVNMGLGIKDVSVELDKNKSKDQVSVGSKEDINPDGHSQQGHIREIDEEVSSEEDRVSEYEEAFLEKKNIGRLSKNQKKKEQRFRSLSEIQDKSIAEGKLQRKSLPILLRKVKAALKGWSKPGRT</sequence>
<feature type="compositionally biased region" description="Basic and acidic residues" evidence="1">
    <location>
        <begin position="72"/>
        <end position="82"/>
    </location>
</feature>
<reference evidence="2 3" key="1">
    <citation type="journal article" date="2024" name="G3 (Bethesda)">
        <title>Genome assembly of Hibiscus sabdariffa L. provides insights into metabolisms of medicinal natural products.</title>
        <authorList>
            <person name="Kim T."/>
        </authorList>
    </citation>
    <scope>NUCLEOTIDE SEQUENCE [LARGE SCALE GENOMIC DNA]</scope>
    <source>
        <strain evidence="2">TK-2024</strain>
        <tissue evidence="2">Old leaves</tissue>
    </source>
</reference>
<proteinExistence type="predicted"/>
<feature type="compositionally biased region" description="Polar residues" evidence="1">
    <location>
        <begin position="149"/>
        <end position="162"/>
    </location>
</feature>